<dbReference type="RefSeq" id="WP_090162954.1">
    <property type="nucleotide sequence ID" value="NZ_FMWK01000009.1"/>
</dbReference>
<evidence type="ECO:0000313" key="1">
    <source>
        <dbReference type="EMBL" id="SCZ79554.1"/>
    </source>
</evidence>
<reference evidence="1 2" key="1">
    <citation type="submission" date="2016-10" db="EMBL/GenBank/DDBJ databases">
        <authorList>
            <person name="de Groot N.N."/>
        </authorList>
    </citation>
    <scope>NUCLEOTIDE SEQUENCE [LARGE SCALE GENOMIC DNA]</scope>
    <source>
        <strain evidence="1 2">DSM 10317</strain>
    </source>
</reference>
<sequence>MVINNSEVSMASTTSYTSGMRLTVQSETKPVFNLKEITLLGDELQADETEKEEKTEAVDNNNEIKIDSTSKIRLKTIEYLLKMFMLGRYFDEDSAFGQMLRETFGSMDELGDMSTGETGALFIQTTSVSYERWESQSVEYSSTGTAVTADGRKLNFNYSFALSDSFVEKYETVTTAIRNCVDPLVINLDDCPTSIADQTFFFDLDGDGEEDEIHNLGKGSGFLALDKDDDGFIKNGLELFGARTGDGFSELEDFDEDGNGWIDENDPVFTKLRIMTINEKGEQELFGLKESDVGAIFLGRLDTQFIHRSDNYDATGVTRKSGMFLHESDGHASGVQHVDFMT</sequence>
<name>A0A1G5RZL3_PSEXY</name>
<accession>A0A1G5RZL3</accession>
<protein>
    <recommendedName>
        <fullName evidence="3">VCBS repeat-containing protein</fullName>
    </recommendedName>
</protein>
<evidence type="ECO:0000313" key="2">
    <source>
        <dbReference type="Proteomes" id="UP000199428"/>
    </source>
</evidence>
<proteinExistence type="predicted"/>
<dbReference type="AlphaFoldDB" id="A0A1G5RZL3"/>
<dbReference type="EMBL" id="FMWK01000009">
    <property type="protein sequence ID" value="SCZ79554.1"/>
    <property type="molecule type" value="Genomic_DNA"/>
</dbReference>
<gene>
    <name evidence="1" type="ORF">SAMN02910350_01849</name>
</gene>
<dbReference type="PANTHER" id="PTHR39431">
    <property type="entry name" value="FRPA/C-RELATED PROTEIN"/>
    <property type="match status" value="1"/>
</dbReference>
<dbReference type="PANTHER" id="PTHR39431:SF1">
    <property type="entry name" value="FRPA_C-RELATED PROTEIN"/>
    <property type="match status" value="1"/>
</dbReference>
<dbReference type="Proteomes" id="UP000199428">
    <property type="component" value="Unassembled WGS sequence"/>
</dbReference>
<evidence type="ECO:0008006" key="3">
    <source>
        <dbReference type="Google" id="ProtNLM"/>
    </source>
</evidence>
<organism evidence="1 2">
    <name type="scientific">Pseudobutyrivibrio xylanivorans</name>
    <dbReference type="NCBI Taxonomy" id="185007"/>
    <lineage>
        <taxon>Bacteria</taxon>
        <taxon>Bacillati</taxon>
        <taxon>Bacillota</taxon>
        <taxon>Clostridia</taxon>
        <taxon>Lachnospirales</taxon>
        <taxon>Lachnospiraceae</taxon>
        <taxon>Pseudobutyrivibrio</taxon>
    </lineage>
</organism>